<keyword evidence="1" id="KW-0723">Serine/threonine-protein kinase</keyword>
<evidence type="ECO:0000256" key="3">
    <source>
        <dbReference type="ARBA" id="ARBA00022741"/>
    </source>
</evidence>
<keyword evidence="8" id="KW-1185">Reference proteome</keyword>
<dbReference type="InterPro" id="IPR000719">
    <property type="entry name" value="Prot_kinase_dom"/>
</dbReference>
<organism evidence="7 8">
    <name type="scientific">Aphanomyces euteiches</name>
    <dbReference type="NCBI Taxonomy" id="100861"/>
    <lineage>
        <taxon>Eukaryota</taxon>
        <taxon>Sar</taxon>
        <taxon>Stramenopiles</taxon>
        <taxon>Oomycota</taxon>
        <taxon>Saprolegniomycetes</taxon>
        <taxon>Saprolegniales</taxon>
        <taxon>Verrucalvaceae</taxon>
        <taxon>Aphanomyces</taxon>
    </lineage>
</organism>
<dbReference type="PANTHER" id="PTHR24345:SF91">
    <property type="entry name" value="SERINE_THREONINE-PROTEIN KINASE PLK4"/>
    <property type="match status" value="1"/>
</dbReference>
<dbReference type="Gene3D" id="1.10.510.10">
    <property type="entry name" value="Transferase(Phosphotransferase) domain 1"/>
    <property type="match status" value="1"/>
</dbReference>
<dbReference type="SUPFAM" id="SSF56112">
    <property type="entry name" value="Protein kinase-like (PK-like)"/>
    <property type="match status" value="1"/>
</dbReference>
<keyword evidence="5" id="KW-0067">ATP-binding</keyword>
<dbReference type="GO" id="GO:0004674">
    <property type="term" value="F:protein serine/threonine kinase activity"/>
    <property type="evidence" value="ECO:0007669"/>
    <property type="project" value="UniProtKB-KW"/>
</dbReference>
<dbReference type="Proteomes" id="UP000481153">
    <property type="component" value="Unassembled WGS sequence"/>
</dbReference>
<protein>
    <recommendedName>
        <fullName evidence="6">Protein kinase domain-containing protein</fullName>
    </recommendedName>
</protein>
<evidence type="ECO:0000256" key="1">
    <source>
        <dbReference type="ARBA" id="ARBA00022527"/>
    </source>
</evidence>
<dbReference type="GO" id="GO:0005524">
    <property type="term" value="F:ATP binding"/>
    <property type="evidence" value="ECO:0007669"/>
    <property type="project" value="UniProtKB-KW"/>
</dbReference>
<dbReference type="InterPro" id="IPR011009">
    <property type="entry name" value="Kinase-like_dom_sf"/>
</dbReference>
<comment type="caution">
    <text evidence="7">The sequence shown here is derived from an EMBL/GenBank/DDBJ whole genome shotgun (WGS) entry which is preliminary data.</text>
</comment>
<dbReference type="AlphaFoldDB" id="A0A6G0WZB2"/>
<dbReference type="EMBL" id="VJMJ01000127">
    <property type="protein sequence ID" value="KAF0732957.1"/>
    <property type="molecule type" value="Genomic_DNA"/>
</dbReference>
<evidence type="ECO:0000313" key="7">
    <source>
        <dbReference type="EMBL" id="KAF0732957.1"/>
    </source>
</evidence>
<dbReference type="PROSITE" id="PS50011">
    <property type="entry name" value="PROTEIN_KINASE_DOM"/>
    <property type="match status" value="1"/>
</dbReference>
<evidence type="ECO:0000256" key="2">
    <source>
        <dbReference type="ARBA" id="ARBA00022679"/>
    </source>
</evidence>
<evidence type="ECO:0000256" key="4">
    <source>
        <dbReference type="ARBA" id="ARBA00022777"/>
    </source>
</evidence>
<dbReference type="Pfam" id="PF00069">
    <property type="entry name" value="Pkinase"/>
    <property type="match status" value="1"/>
</dbReference>
<proteinExistence type="predicted"/>
<accession>A0A6G0WZB2</accession>
<dbReference type="OrthoDB" id="193931at2759"/>
<dbReference type="GO" id="GO:0005634">
    <property type="term" value="C:nucleus"/>
    <property type="evidence" value="ECO:0007669"/>
    <property type="project" value="TreeGrafter"/>
</dbReference>
<name>A0A6G0WZB2_9STRA</name>
<dbReference type="VEuPathDB" id="FungiDB:AeMF1_021721"/>
<keyword evidence="4" id="KW-0418">Kinase</keyword>
<feature type="domain" description="Protein kinase" evidence="6">
    <location>
        <begin position="4"/>
        <end position="271"/>
    </location>
</feature>
<evidence type="ECO:0000256" key="5">
    <source>
        <dbReference type="ARBA" id="ARBA00022840"/>
    </source>
</evidence>
<dbReference type="PANTHER" id="PTHR24345">
    <property type="entry name" value="SERINE/THREONINE-PROTEIN KINASE PLK"/>
    <property type="match status" value="1"/>
</dbReference>
<keyword evidence="3" id="KW-0547">Nucleotide-binding</keyword>
<reference evidence="7 8" key="1">
    <citation type="submission" date="2019-07" db="EMBL/GenBank/DDBJ databases">
        <title>Genomics analysis of Aphanomyces spp. identifies a new class of oomycete effector associated with host adaptation.</title>
        <authorList>
            <person name="Gaulin E."/>
        </authorList>
    </citation>
    <scope>NUCLEOTIDE SEQUENCE [LARGE SCALE GENOMIC DNA]</scope>
    <source>
        <strain evidence="7 8">ATCC 201684</strain>
    </source>
</reference>
<evidence type="ECO:0000259" key="6">
    <source>
        <dbReference type="PROSITE" id="PS50011"/>
    </source>
</evidence>
<sequence>MDRYTVLNELAATRTGQVLLCADRQTGATVVVKRVQVQFVNVGGPGAVDPSASIELQVHRKLCENGGHRHILQLLNDFSADGSEYFVLEHCRNGELFDHVENAPDRRLDPSLVQTYFGHICSAVQFMHAQGFAHCDLSLENVLVDAHGNLKLSDFGLATALHTCRQNLVGKPFYMAPEMHLMDAYDPAKADVWSLGVMLFILLTGSPPFEVAHESDASMQFIATKGCRGLCHAWKLENVIPPAAIDLLEKMLVINPVERWSLGQVAAHAYVVESTSAKTCGDVATASSRKSSLVSEILH</sequence>
<keyword evidence="2" id="KW-0808">Transferase</keyword>
<gene>
    <name evidence="7" type="ORF">Ae201684_010065</name>
</gene>
<evidence type="ECO:0000313" key="8">
    <source>
        <dbReference type="Proteomes" id="UP000481153"/>
    </source>
</evidence>